<feature type="transmembrane region" description="Helical" evidence="7">
    <location>
        <begin position="24"/>
        <end position="49"/>
    </location>
</feature>
<dbReference type="EMBL" id="BCSZ01000032">
    <property type="protein sequence ID" value="GAT03395.1"/>
    <property type="molecule type" value="Genomic_DNA"/>
</dbReference>
<dbReference type="Pfam" id="PF00924">
    <property type="entry name" value="MS_channel_2nd"/>
    <property type="match status" value="1"/>
</dbReference>
<evidence type="ECO:0000313" key="11">
    <source>
        <dbReference type="Proteomes" id="UP000069705"/>
    </source>
</evidence>
<reference evidence="10 11" key="1">
    <citation type="journal article" date="2016" name="Genome Announc.">
        <title>Draft Genome Sequences of Five Rapidly Growing Mycobacterium Species, M. thermoresistibile, M. fortuitum subsp. acetamidolyticum, M. canariasense, M. brisbanense, and M. novocastrense.</title>
        <authorList>
            <person name="Katahira K."/>
            <person name="Ogura Y."/>
            <person name="Gotoh Y."/>
            <person name="Hayashi T."/>
        </authorList>
    </citation>
    <scope>NUCLEOTIDE SEQUENCE [LARGE SCALE GENOMIC DNA]</scope>
    <source>
        <strain evidence="10 11">JCM6368</strain>
    </source>
</reference>
<dbReference type="InterPro" id="IPR049278">
    <property type="entry name" value="MS_channel_C"/>
</dbReference>
<sequence length="330" mass="35245">MTMTETVLAISLADRWHDFWAGEIGVWILTTGLHIALLLIGGLLAARFINWAAQRVVRRIDAEYQESDQLVRSESAKHRQAVASVISWVSVAVLFIIVLVEVTDALAVPIASLVAPAAVLGAALGFGAQRIVQDLLAGFFIITEKQYGFGDLVRLTIAAANEAEGTVEDVTLRVTKLRSSEGEMYTVPNGQIVKALNLSKDWARAVVDIPVPVSADLNLVNDVLNDVAEKAAEDGELSKLLLDKPQLMGVESIGLDTVNLRMVARTLPGKQFDVGRRLRVRVVRALRRAGVVTSSDASVAAAGDVVHPAAVAETQATTTAPAGAAQESKK</sequence>
<dbReference type="InterPro" id="IPR010920">
    <property type="entry name" value="LSM_dom_sf"/>
</dbReference>
<dbReference type="Proteomes" id="UP000069705">
    <property type="component" value="Unassembled WGS sequence"/>
</dbReference>
<dbReference type="InterPro" id="IPR045276">
    <property type="entry name" value="YbiO_bact"/>
</dbReference>
<evidence type="ECO:0000256" key="1">
    <source>
        <dbReference type="ARBA" id="ARBA00004651"/>
    </source>
</evidence>
<dbReference type="InterPro" id="IPR011014">
    <property type="entry name" value="MscS_channel_TM-2"/>
</dbReference>
<evidence type="ECO:0000313" key="10">
    <source>
        <dbReference type="EMBL" id="GAT03395.1"/>
    </source>
</evidence>
<comment type="similarity">
    <text evidence="2">Belongs to the MscS (TC 1.A.23) family.</text>
</comment>
<dbReference type="SUPFAM" id="SSF82689">
    <property type="entry name" value="Mechanosensitive channel protein MscS (YggB), C-terminal domain"/>
    <property type="match status" value="1"/>
</dbReference>
<name>A0A100WRS5_MYCFO</name>
<keyword evidence="6 7" id="KW-0472">Membrane</keyword>
<evidence type="ECO:0000256" key="3">
    <source>
        <dbReference type="ARBA" id="ARBA00022475"/>
    </source>
</evidence>
<keyword evidence="5 7" id="KW-1133">Transmembrane helix</keyword>
<dbReference type="SUPFAM" id="SSF82861">
    <property type="entry name" value="Mechanosensitive channel protein MscS (YggB), transmembrane region"/>
    <property type="match status" value="1"/>
</dbReference>
<organism evidence="10 11">
    <name type="scientific">Mycolicibacterium fortuitum subsp. acetamidolyticum</name>
    <dbReference type="NCBI Taxonomy" id="144550"/>
    <lineage>
        <taxon>Bacteria</taxon>
        <taxon>Bacillati</taxon>
        <taxon>Actinomycetota</taxon>
        <taxon>Actinomycetes</taxon>
        <taxon>Mycobacteriales</taxon>
        <taxon>Mycobacteriaceae</taxon>
        <taxon>Mycolicibacterium</taxon>
    </lineage>
</organism>
<dbReference type="InterPro" id="IPR023408">
    <property type="entry name" value="MscS_beta-dom_sf"/>
</dbReference>
<evidence type="ECO:0000256" key="6">
    <source>
        <dbReference type="ARBA" id="ARBA00023136"/>
    </source>
</evidence>
<dbReference type="InterPro" id="IPR011066">
    <property type="entry name" value="MscS_channel_C_sf"/>
</dbReference>
<dbReference type="Gene3D" id="2.30.30.60">
    <property type="match status" value="1"/>
</dbReference>
<evidence type="ECO:0000259" key="9">
    <source>
        <dbReference type="Pfam" id="PF21082"/>
    </source>
</evidence>
<evidence type="ECO:0000256" key="2">
    <source>
        <dbReference type="ARBA" id="ARBA00008017"/>
    </source>
</evidence>
<accession>A0A100WRS5</accession>
<feature type="domain" description="Mechanosensitive ion channel MscS C-terminal" evidence="9">
    <location>
        <begin position="206"/>
        <end position="291"/>
    </location>
</feature>
<gene>
    <name evidence="10" type="ORF">RMCFA_3507</name>
</gene>
<dbReference type="PANTHER" id="PTHR30460:SF0">
    <property type="entry name" value="MODERATE CONDUCTANCE MECHANOSENSITIVE CHANNEL YBIO"/>
    <property type="match status" value="1"/>
</dbReference>
<evidence type="ECO:0000256" key="7">
    <source>
        <dbReference type="SAM" id="Phobius"/>
    </source>
</evidence>
<dbReference type="InterPro" id="IPR006685">
    <property type="entry name" value="MscS_channel_2nd"/>
</dbReference>
<protein>
    <submittedName>
        <fullName evidence="10">Small-conductance mechanosensitive channel</fullName>
    </submittedName>
</protein>
<reference evidence="11" key="2">
    <citation type="submission" date="2016-02" db="EMBL/GenBank/DDBJ databases">
        <title>Draft genome sequence of five rapidly growing Mycobacterium species.</title>
        <authorList>
            <person name="Katahira K."/>
            <person name="Gotou Y."/>
            <person name="Iida K."/>
            <person name="Ogura Y."/>
            <person name="Hayashi T."/>
        </authorList>
    </citation>
    <scope>NUCLEOTIDE SEQUENCE [LARGE SCALE GENOMIC DNA]</scope>
    <source>
        <strain evidence="11">JCM6368</strain>
    </source>
</reference>
<feature type="domain" description="Mechanosensitive ion channel MscS" evidence="8">
    <location>
        <begin position="131"/>
        <end position="199"/>
    </location>
</feature>
<feature type="transmembrane region" description="Helical" evidence="7">
    <location>
        <begin position="81"/>
        <end position="100"/>
    </location>
</feature>
<evidence type="ECO:0000256" key="5">
    <source>
        <dbReference type="ARBA" id="ARBA00022989"/>
    </source>
</evidence>
<dbReference type="GO" id="GO:0005886">
    <property type="term" value="C:plasma membrane"/>
    <property type="evidence" value="ECO:0007669"/>
    <property type="project" value="UniProtKB-SubCell"/>
</dbReference>
<dbReference type="Gene3D" id="3.30.70.100">
    <property type="match status" value="1"/>
</dbReference>
<keyword evidence="4 7" id="KW-0812">Transmembrane</keyword>
<dbReference type="Pfam" id="PF21082">
    <property type="entry name" value="MS_channel_3rd"/>
    <property type="match status" value="1"/>
</dbReference>
<feature type="transmembrane region" description="Helical" evidence="7">
    <location>
        <begin position="106"/>
        <end position="126"/>
    </location>
</feature>
<dbReference type="SUPFAM" id="SSF50182">
    <property type="entry name" value="Sm-like ribonucleoproteins"/>
    <property type="match status" value="1"/>
</dbReference>
<comment type="subcellular location">
    <subcellularLocation>
        <location evidence="1">Cell membrane</location>
        <topology evidence="1">Multi-pass membrane protein</topology>
    </subcellularLocation>
</comment>
<keyword evidence="3" id="KW-1003">Cell membrane</keyword>
<dbReference type="GO" id="GO:0008381">
    <property type="term" value="F:mechanosensitive monoatomic ion channel activity"/>
    <property type="evidence" value="ECO:0007669"/>
    <property type="project" value="InterPro"/>
</dbReference>
<evidence type="ECO:0000256" key="4">
    <source>
        <dbReference type="ARBA" id="ARBA00022692"/>
    </source>
</evidence>
<comment type="caution">
    <text evidence="10">The sequence shown here is derived from an EMBL/GenBank/DDBJ whole genome shotgun (WGS) entry which is preliminary data.</text>
</comment>
<evidence type="ECO:0000259" key="8">
    <source>
        <dbReference type="Pfam" id="PF00924"/>
    </source>
</evidence>
<dbReference type="AlphaFoldDB" id="A0A100WRS5"/>
<dbReference type="PANTHER" id="PTHR30460">
    <property type="entry name" value="MODERATE CONDUCTANCE MECHANOSENSITIVE CHANNEL YBIO"/>
    <property type="match status" value="1"/>
</dbReference>
<dbReference type="Gene3D" id="1.10.287.1260">
    <property type="match status" value="1"/>
</dbReference>
<proteinExistence type="inferred from homology"/>